<name>A0ABR9BTF6_9GAMM</name>
<dbReference type="PROSITE" id="PS50931">
    <property type="entry name" value="HTH_LYSR"/>
    <property type="match status" value="1"/>
</dbReference>
<keyword evidence="2" id="KW-0805">Transcription regulation</keyword>
<dbReference type="InterPro" id="IPR036390">
    <property type="entry name" value="WH_DNA-bd_sf"/>
</dbReference>
<evidence type="ECO:0000313" key="6">
    <source>
        <dbReference type="EMBL" id="MBD8515120.1"/>
    </source>
</evidence>
<dbReference type="InterPro" id="IPR036388">
    <property type="entry name" value="WH-like_DNA-bd_sf"/>
</dbReference>
<comment type="caution">
    <text evidence="6">The sequence shown here is derived from an EMBL/GenBank/DDBJ whole genome shotgun (WGS) entry which is preliminary data.</text>
</comment>
<evidence type="ECO:0000256" key="4">
    <source>
        <dbReference type="ARBA" id="ARBA00023163"/>
    </source>
</evidence>
<reference evidence="6 7" key="1">
    <citation type="submission" date="2020-09" db="EMBL/GenBank/DDBJ databases">
        <title>Photobacterium sp. CAU 1568 isolated from sand of Sido Beach.</title>
        <authorList>
            <person name="Kim W."/>
        </authorList>
    </citation>
    <scope>NUCLEOTIDE SEQUENCE [LARGE SCALE GENOMIC DNA]</scope>
    <source>
        <strain evidence="6 7">CAU 1568</strain>
    </source>
</reference>
<keyword evidence="4" id="KW-0804">Transcription</keyword>
<evidence type="ECO:0000256" key="2">
    <source>
        <dbReference type="ARBA" id="ARBA00023015"/>
    </source>
</evidence>
<dbReference type="PANTHER" id="PTHR30346">
    <property type="entry name" value="TRANSCRIPTIONAL DUAL REGULATOR HCAR-RELATED"/>
    <property type="match status" value="1"/>
</dbReference>
<dbReference type="Pfam" id="PF03466">
    <property type="entry name" value="LysR_substrate"/>
    <property type="match status" value="1"/>
</dbReference>
<keyword evidence="3" id="KW-0238">DNA-binding</keyword>
<evidence type="ECO:0000313" key="7">
    <source>
        <dbReference type="Proteomes" id="UP000649768"/>
    </source>
</evidence>
<proteinExistence type="inferred from homology"/>
<feature type="domain" description="HTH lysR-type" evidence="5">
    <location>
        <begin position="8"/>
        <end position="65"/>
    </location>
</feature>
<keyword evidence="7" id="KW-1185">Reference proteome</keyword>
<evidence type="ECO:0000256" key="1">
    <source>
        <dbReference type="ARBA" id="ARBA00009437"/>
    </source>
</evidence>
<dbReference type="PRINTS" id="PR00039">
    <property type="entry name" value="HTHLYSR"/>
</dbReference>
<protein>
    <submittedName>
        <fullName evidence="6">LysR family transcriptional regulator</fullName>
    </submittedName>
</protein>
<dbReference type="Pfam" id="PF00126">
    <property type="entry name" value="HTH_1"/>
    <property type="match status" value="1"/>
</dbReference>
<dbReference type="Gene3D" id="3.40.190.10">
    <property type="entry name" value="Periplasmic binding protein-like II"/>
    <property type="match status" value="2"/>
</dbReference>
<dbReference type="PANTHER" id="PTHR30346:SF0">
    <property type="entry name" value="HCA OPERON TRANSCRIPTIONAL ACTIVATOR HCAR"/>
    <property type="match status" value="1"/>
</dbReference>
<dbReference type="SUPFAM" id="SSF53850">
    <property type="entry name" value="Periplasmic binding protein-like II"/>
    <property type="match status" value="1"/>
</dbReference>
<organism evidence="6 7">
    <name type="scientific">Photobacterium arenosum</name>
    <dbReference type="NCBI Taxonomy" id="2774143"/>
    <lineage>
        <taxon>Bacteria</taxon>
        <taxon>Pseudomonadati</taxon>
        <taxon>Pseudomonadota</taxon>
        <taxon>Gammaproteobacteria</taxon>
        <taxon>Vibrionales</taxon>
        <taxon>Vibrionaceae</taxon>
        <taxon>Photobacterium</taxon>
    </lineage>
</organism>
<dbReference type="InterPro" id="IPR000847">
    <property type="entry name" value="LysR_HTH_N"/>
</dbReference>
<dbReference type="Gene3D" id="1.10.10.10">
    <property type="entry name" value="Winged helix-like DNA-binding domain superfamily/Winged helix DNA-binding domain"/>
    <property type="match status" value="1"/>
</dbReference>
<dbReference type="Proteomes" id="UP000649768">
    <property type="component" value="Unassembled WGS sequence"/>
</dbReference>
<comment type="similarity">
    <text evidence="1">Belongs to the LysR transcriptional regulatory family.</text>
</comment>
<accession>A0ABR9BTF6</accession>
<dbReference type="InterPro" id="IPR005119">
    <property type="entry name" value="LysR_subst-bd"/>
</dbReference>
<dbReference type="RefSeq" id="WP_192017688.1">
    <property type="nucleotide sequence ID" value="NZ_JACYTP010000020.1"/>
</dbReference>
<dbReference type="SUPFAM" id="SSF46785">
    <property type="entry name" value="Winged helix' DNA-binding domain"/>
    <property type="match status" value="1"/>
</dbReference>
<evidence type="ECO:0000256" key="3">
    <source>
        <dbReference type="ARBA" id="ARBA00023125"/>
    </source>
</evidence>
<dbReference type="EMBL" id="JACYTP010000020">
    <property type="protein sequence ID" value="MBD8515120.1"/>
    <property type="molecule type" value="Genomic_DNA"/>
</dbReference>
<sequence length="307" mass="35294">MVDHSSKITLKMLRYFYQVATVKHFGNAAKKLHISNSPLSAQIKELERIIGSPLFIRDTRTVELTNTGQLLFDECQTIFRVFDTSVRKVIEQGRNENKSLNVGLISSFFWAGLGDALRSFKEAYPDYGFQIFEMTPEEQKSSLDKHKIDIGLVRFADTINTSPFTAEKMVDDEMCVVVANNHTFKDRKMISIEELKDEQFIFMQRQDSASSKLIVDTFLTHGHYINIAQEVYEPNTLVSIVASSNLVSIVPTSFSYHRWSNVHFIKLRENLPAHLCALYRDKNDNAVLTAFFQHVTDELIQFKKHRG</sequence>
<evidence type="ECO:0000259" key="5">
    <source>
        <dbReference type="PROSITE" id="PS50931"/>
    </source>
</evidence>
<gene>
    <name evidence="6" type="ORF">IFO68_20785</name>
</gene>